<keyword evidence="3" id="KW-1185">Reference proteome</keyword>
<gene>
    <name evidence="2" type="ORF">G3A44_04525</name>
</gene>
<dbReference type="RefSeq" id="WP_203561289.1">
    <property type="nucleotide sequence ID" value="NZ_JAAGOH010000003.1"/>
</dbReference>
<feature type="transmembrane region" description="Helical" evidence="1">
    <location>
        <begin position="77"/>
        <end position="96"/>
    </location>
</feature>
<dbReference type="Proteomes" id="UP000484255">
    <property type="component" value="Unassembled WGS sequence"/>
</dbReference>
<evidence type="ECO:0000313" key="3">
    <source>
        <dbReference type="Proteomes" id="UP000484255"/>
    </source>
</evidence>
<sequence>MSQTLTPALPLNATPARRPAGSLVAVAGLAAVVLSATQPLARPDGVAVPLWHSAGCTLALALLWAVALASLRPRPSGRATGALLLALLPAAGLLLASRP</sequence>
<evidence type="ECO:0000313" key="2">
    <source>
        <dbReference type="EMBL" id="NDY90461.1"/>
    </source>
</evidence>
<keyword evidence="1" id="KW-0812">Transmembrane</keyword>
<comment type="caution">
    <text evidence="2">The sequence shown here is derived from an EMBL/GenBank/DDBJ whole genome shotgun (WGS) entry which is preliminary data.</text>
</comment>
<accession>A0A7C9THC3</accession>
<reference evidence="2 3" key="1">
    <citation type="submission" date="2020-02" db="EMBL/GenBank/DDBJ databases">
        <title>Ideonella bacterium strain TBM-1.</title>
        <authorList>
            <person name="Chen W.-M."/>
        </authorList>
    </citation>
    <scope>NUCLEOTIDE SEQUENCE [LARGE SCALE GENOMIC DNA]</scope>
    <source>
        <strain evidence="2 3">TBM-1</strain>
    </source>
</reference>
<proteinExistence type="predicted"/>
<keyword evidence="1" id="KW-0472">Membrane</keyword>
<organism evidence="2 3">
    <name type="scientific">Ideonella livida</name>
    <dbReference type="NCBI Taxonomy" id="2707176"/>
    <lineage>
        <taxon>Bacteria</taxon>
        <taxon>Pseudomonadati</taxon>
        <taxon>Pseudomonadota</taxon>
        <taxon>Betaproteobacteria</taxon>
        <taxon>Burkholderiales</taxon>
        <taxon>Sphaerotilaceae</taxon>
        <taxon>Ideonella</taxon>
    </lineage>
</organism>
<dbReference type="AlphaFoldDB" id="A0A7C9THC3"/>
<feature type="non-terminal residue" evidence="2">
    <location>
        <position position="99"/>
    </location>
</feature>
<evidence type="ECO:0000256" key="1">
    <source>
        <dbReference type="SAM" id="Phobius"/>
    </source>
</evidence>
<keyword evidence="1" id="KW-1133">Transmembrane helix</keyword>
<dbReference type="EMBL" id="JAAGOH010000003">
    <property type="protein sequence ID" value="NDY90461.1"/>
    <property type="molecule type" value="Genomic_DNA"/>
</dbReference>
<feature type="transmembrane region" description="Helical" evidence="1">
    <location>
        <begin position="49"/>
        <end position="71"/>
    </location>
</feature>
<feature type="transmembrane region" description="Helical" evidence="1">
    <location>
        <begin position="20"/>
        <end position="37"/>
    </location>
</feature>
<protein>
    <submittedName>
        <fullName evidence="2">Uncharacterized protein</fullName>
    </submittedName>
</protein>
<name>A0A7C9THC3_9BURK</name>